<keyword evidence="1" id="KW-0732">Signal</keyword>
<dbReference type="PROSITE" id="PS51257">
    <property type="entry name" value="PROKAR_LIPOPROTEIN"/>
    <property type="match status" value="1"/>
</dbReference>
<evidence type="ECO:0000313" key="2">
    <source>
        <dbReference type="EMBL" id="QDO98522.1"/>
    </source>
</evidence>
<feature type="chain" id="PRO_5022100541" evidence="1">
    <location>
        <begin position="22"/>
        <end position="167"/>
    </location>
</feature>
<gene>
    <name evidence="2" type="ORF">FNB15_15075</name>
</gene>
<dbReference type="Pfam" id="PF14366">
    <property type="entry name" value="DUF4410"/>
    <property type="match status" value="1"/>
</dbReference>
<dbReference type="AlphaFoldDB" id="A0A516H422"/>
<reference evidence="2 3" key="1">
    <citation type="submission" date="2019-07" db="EMBL/GenBank/DDBJ databases">
        <title>Genome sequencing for Ferrovibrio sp. K5.</title>
        <authorList>
            <person name="Park S.-J."/>
        </authorList>
    </citation>
    <scope>NUCLEOTIDE SEQUENCE [LARGE SCALE GENOMIC DNA]</scope>
    <source>
        <strain evidence="2 3">K5</strain>
    </source>
</reference>
<keyword evidence="3" id="KW-1185">Reference proteome</keyword>
<sequence>MNRILGSLLAMSLLVGCAAGGAVQQTSATSVAVDSTKTGGVVVKSSVKDRETVVEGLRQAINSQLLNKRVFASLPGDVTVADIRLDVTIIEVSEVSQASRILFAALAGQAKIVADVDVIDARTNTSLGQMRAEGKSSGGHVFAGTTSEALDQMASQVADYLLRNRKI</sequence>
<feature type="signal peptide" evidence="1">
    <location>
        <begin position="1"/>
        <end position="21"/>
    </location>
</feature>
<dbReference type="KEGG" id="fer:FNB15_15075"/>
<accession>A0A516H422</accession>
<evidence type="ECO:0000256" key="1">
    <source>
        <dbReference type="SAM" id="SignalP"/>
    </source>
</evidence>
<proteinExistence type="predicted"/>
<protein>
    <submittedName>
        <fullName evidence="2">DUF4410 domain-containing protein</fullName>
    </submittedName>
</protein>
<dbReference type="OrthoDB" id="9839682at2"/>
<evidence type="ECO:0000313" key="3">
    <source>
        <dbReference type="Proteomes" id="UP000317496"/>
    </source>
</evidence>
<organism evidence="2 3">
    <name type="scientific">Ferrovibrio terrae</name>
    <dbReference type="NCBI Taxonomy" id="2594003"/>
    <lineage>
        <taxon>Bacteria</taxon>
        <taxon>Pseudomonadati</taxon>
        <taxon>Pseudomonadota</taxon>
        <taxon>Alphaproteobacteria</taxon>
        <taxon>Rhodospirillales</taxon>
        <taxon>Rhodospirillaceae</taxon>
        <taxon>Ferrovibrio</taxon>
    </lineage>
</organism>
<dbReference type="InterPro" id="IPR025522">
    <property type="entry name" value="DUF4410"/>
</dbReference>
<name>A0A516H422_9PROT</name>
<dbReference type="Proteomes" id="UP000317496">
    <property type="component" value="Chromosome"/>
</dbReference>
<dbReference type="EMBL" id="CP041636">
    <property type="protein sequence ID" value="QDO98522.1"/>
    <property type="molecule type" value="Genomic_DNA"/>
</dbReference>